<evidence type="ECO:0000256" key="1">
    <source>
        <dbReference type="ARBA" id="ARBA00022571"/>
    </source>
</evidence>
<dbReference type="GO" id="GO:0070401">
    <property type="term" value="F:NADP+ binding"/>
    <property type="evidence" value="ECO:0007669"/>
    <property type="project" value="InterPro"/>
</dbReference>
<dbReference type="Pfam" id="PF01118">
    <property type="entry name" value="Semialdhyde_dh"/>
    <property type="match status" value="1"/>
</dbReference>
<dbReference type="SUPFAM" id="SSF51735">
    <property type="entry name" value="NAD(P)-binding Rossmann-fold domains"/>
    <property type="match status" value="1"/>
</dbReference>
<reference evidence="7 8" key="1">
    <citation type="journal article" date="2011" name="Front. Microbiol.">
        <title>Genomic signatures of strain selection and enhancement in Bacillus atrophaeus var. globigii, a historical biowarfare simulant.</title>
        <authorList>
            <person name="Gibbons H.S."/>
            <person name="Broomall S.M."/>
            <person name="McNew L.A."/>
            <person name="Daligault H."/>
            <person name="Chapman C."/>
            <person name="Bruce D."/>
            <person name="Karavis M."/>
            <person name="Krepps M."/>
            <person name="McGregor P.A."/>
            <person name="Hong C."/>
            <person name="Park K.H."/>
            <person name="Akmal A."/>
            <person name="Feldman A."/>
            <person name="Lin J.S."/>
            <person name="Chang W.E."/>
            <person name="Higgs B.W."/>
            <person name="Demirev P."/>
            <person name="Lindquist J."/>
            <person name="Liem A."/>
            <person name="Fochler E."/>
            <person name="Read T.D."/>
            <person name="Tapia R."/>
            <person name="Johnson S."/>
            <person name="Bishop-Lilly K.A."/>
            <person name="Detter C."/>
            <person name="Han C."/>
            <person name="Sozhamannan S."/>
            <person name="Rosenzweig C.N."/>
            <person name="Skowronski E.W."/>
        </authorList>
    </citation>
    <scope>NUCLEOTIDE SEQUENCE [LARGE SCALE GENOMIC DNA]</scope>
    <source>
        <strain evidence="7 8">Y4G10-17</strain>
    </source>
</reference>
<keyword evidence="2 5" id="KW-0028">Amino-acid biosynthesis</keyword>
<evidence type="ECO:0000313" key="7">
    <source>
        <dbReference type="EMBL" id="RUO34999.1"/>
    </source>
</evidence>
<comment type="pathway">
    <text evidence="5">Amino-acid biosynthesis; L-arginine biosynthesis; N(2)-acetyl-L-ornithine from L-glutamate: step 3/4.</text>
</comment>
<dbReference type="SMART" id="SM00859">
    <property type="entry name" value="Semialdhyde_dh"/>
    <property type="match status" value="1"/>
</dbReference>
<keyword evidence="8" id="KW-1185">Reference proteome</keyword>
<feature type="domain" description="Semialdehyde dehydrogenase NAD-binding" evidence="6">
    <location>
        <begin position="6"/>
        <end position="149"/>
    </location>
</feature>
<protein>
    <recommendedName>
        <fullName evidence="5">N-acetyl-gamma-glutamyl-phosphate reductase</fullName>
        <shortName evidence="5">AGPR</shortName>
        <ecNumber evidence="5">1.2.1.38</ecNumber>
    </recommendedName>
    <alternativeName>
        <fullName evidence="5">N-acetyl-glutamate semialdehyde dehydrogenase</fullName>
        <shortName evidence="5">NAGSA dehydrogenase</shortName>
    </alternativeName>
</protein>
<comment type="similarity">
    <text evidence="5">Belongs to the NAGSA dehydrogenase family. Type 1 subfamily.</text>
</comment>
<dbReference type="CDD" id="cd17895">
    <property type="entry name" value="AGPR_1_N"/>
    <property type="match status" value="1"/>
</dbReference>
<keyword evidence="5" id="KW-0963">Cytoplasm</keyword>
<dbReference type="InterPro" id="IPR000534">
    <property type="entry name" value="Semialdehyde_DH_NAD-bd"/>
</dbReference>
<dbReference type="GO" id="GO:0003942">
    <property type="term" value="F:N-acetyl-gamma-glutamyl-phosphate reductase activity"/>
    <property type="evidence" value="ECO:0007669"/>
    <property type="project" value="UniProtKB-UniRule"/>
</dbReference>
<organism evidence="7 8">
    <name type="scientific">Aliidiomarina soli</name>
    <dbReference type="NCBI Taxonomy" id="1928574"/>
    <lineage>
        <taxon>Bacteria</taxon>
        <taxon>Pseudomonadati</taxon>
        <taxon>Pseudomonadota</taxon>
        <taxon>Gammaproteobacteria</taxon>
        <taxon>Alteromonadales</taxon>
        <taxon>Idiomarinaceae</taxon>
        <taxon>Aliidiomarina</taxon>
    </lineage>
</organism>
<dbReference type="GO" id="GO:0051287">
    <property type="term" value="F:NAD binding"/>
    <property type="evidence" value="ECO:0007669"/>
    <property type="project" value="InterPro"/>
</dbReference>
<dbReference type="Pfam" id="PF22698">
    <property type="entry name" value="Semialdhyde_dhC_1"/>
    <property type="match status" value="1"/>
</dbReference>
<evidence type="ECO:0000256" key="4">
    <source>
        <dbReference type="ARBA" id="ARBA00023002"/>
    </source>
</evidence>
<dbReference type="InterPro" id="IPR000706">
    <property type="entry name" value="AGPR_type-1"/>
</dbReference>
<dbReference type="GO" id="GO:0006526">
    <property type="term" value="P:L-arginine biosynthetic process"/>
    <property type="evidence" value="ECO:0007669"/>
    <property type="project" value="UniProtKB-UniRule"/>
</dbReference>
<comment type="function">
    <text evidence="5">Catalyzes the NADPH-dependent reduction of N-acetyl-5-glutamyl phosphate to yield N-acetyl-L-glutamate 5-semialdehyde.</text>
</comment>
<gene>
    <name evidence="5 7" type="primary">argC</name>
    <name evidence="7" type="ORF">CWE14_03115</name>
</gene>
<evidence type="ECO:0000313" key="8">
    <source>
        <dbReference type="Proteomes" id="UP000287823"/>
    </source>
</evidence>
<keyword evidence="1 5" id="KW-0055">Arginine biosynthesis</keyword>
<dbReference type="PANTHER" id="PTHR32338">
    <property type="entry name" value="N-ACETYL-GAMMA-GLUTAMYL-PHOSPHATE REDUCTASE, CHLOROPLASTIC-RELATED-RELATED"/>
    <property type="match status" value="1"/>
</dbReference>
<dbReference type="InterPro" id="IPR036291">
    <property type="entry name" value="NAD(P)-bd_dom_sf"/>
</dbReference>
<comment type="catalytic activity">
    <reaction evidence="5">
        <text>N-acetyl-L-glutamate 5-semialdehyde + phosphate + NADP(+) = N-acetyl-L-glutamyl 5-phosphate + NADPH + H(+)</text>
        <dbReference type="Rhea" id="RHEA:21588"/>
        <dbReference type="ChEBI" id="CHEBI:15378"/>
        <dbReference type="ChEBI" id="CHEBI:29123"/>
        <dbReference type="ChEBI" id="CHEBI:43474"/>
        <dbReference type="ChEBI" id="CHEBI:57783"/>
        <dbReference type="ChEBI" id="CHEBI:57936"/>
        <dbReference type="ChEBI" id="CHEBI:58349"/>
        <dbReference type="EC" id="1.2.1.38"/>
    </reaction>
</comment>
<dbReference type="RefSeq" id="WP_126798027.1">
    <property type="nucleotide sequence ID" value="NZ_PIPO01000001.1"/>
</dbReference>
<sequence length="342" mass="36593">MQQSHQVWVLGASGYSGAALCRILARHPSVNIAGAFSSAGSSPVEINKLYPELSGQLELMVEPWCDSLITEAASAVDSVFLALPHEASAFLAPLLLQQGCRVYDLSGAFRLDDVNNYPLYYGFEHTHPELLAAANYALPELNQSNAAYDAPLQSLPGCYPTAATLALAPLLQSGLCDSAQMPVVTAVSGVSGAGRKASLTTSFCEVSLQPYAVLTHRHQIELEQNLKCELIFVPQLGNFKRGIVATAVVTLKADADGRVPDKAVVEALYQQAYGHQPAIRLRDQPAKIDDVAHTPFCDLYVQVVGRKVVIIAALDNLLKGAASQAVQVFNLSNGFDSMEALL</sequence>
<comment type="subcellular location">
    <subcellularLocation>
        <location evidence="5">Cytoplasm</location>
    </subcellularLocation>
</comment>
<accession>A0A432WMS8</accession>
<keyword evidence="4 5" id="KW-0560">Oxidoreductase</keyword>
<dbReference type="PANTHER" id="PTHR32338:SF10">
    <property type="entry name" value="N-ACETYL-GAMMA-GLUTAMYL-PHOSPHATE REDUCTASE, CHLOROPLASTIC-RELATED"/>
    <property type="match status" value="1"/>
</dbReference>
<name>A0A432WMS8_9GAMM</name>
<dbReference type="HAMAP" id="MF_00150">
    <property type="entry name" value="ArgC_type1"/>
    <property type="match status" value="1"/>
</dbReference>
<comment type="caution">
    <text evidence="7">The sequence shown here is derived from an EMBL/GenBank/DDBJ whole genome shotgun (WGS) entry which is preliminary data.</text>
</comment>
<evidence type="ECO:0000256" key="5">
    <source>
        <dbReference type="HAMAP-Rule" id="MF_00150"/>
    </source>
</evidence>
<feature type="active site" evidence="5">
    <location>
        <position position="158"/>
    </location>
</feature>
<evidence type="ECO:0000256" key="2">
    <source>
        <dbReference type="ARBA" id="ARBA00022605"/>
    </source>
</evidence>
<dbReference type="Gene3D" id="3.30.360.10">
    <property type="entry name" value="Dihydrodipicolinate Reductase, domain 2"/>
    <property type="match status" value="1"/>
</dbReference>
<dbReference type="EC" id="1.2.1.38" evidence="5"/>
<dbReference type="EMBL" id="PIPO01000001">
    <property type="protein sequence ID" value="RUO34999.1"/>
    <property type="molecule type" value="Genomic_DNA"/>
</dbReference>
<dbReference type="AlphaFoldDB" id="A0A432WMS8"/>
<dbReference type="SUPFAM" id="SSF55347">
    <property type="entry name" value="Glyceraldehyde-3-phosphate dehydrogenase-like, C-terminal domain"/>
    <property type="match status" value="1"/>
</dbReference>
<dbReference type="InterPro" id="IPR050085">
    <property type="entry name" value="AGPR"/>
</dbReference>
<dbReference type="UniPathway" id="UPA00068">
    <property type="reaction ID" value="UER00108"/>
</dbReference>
<dbReference type="NCBIfam" id="TIGR01850">
    <property type="entry name" value="argC"/>
    <property type="match status" value="1"/>
</dbReference>
<dbReference type="Proteomes" id="UP000287823">
    <property type="component" value="Unassembled WGS sequence"/>
</dbReference>
<keyword evidence="3 5" id="KW-0521">NADP</keyword>
<dbReference type="InterPro" id="IPR058924">
    <property type="entry name" value="AGPR_dimerisation_dom"/>
</dbReference>
<evidence type="ECO:0000256" key="3">
    <source>
        <dbReference type="ARBA" id="ARBA00022857"/>
    </source>
</evidence>
<dbReference type="Gene3D" id="3.40.50.720">
    <property type="entry name" value="NAD(P)-binding Rossmann-like Domain"/>
    <property type="match status" value="1"/>
</dbReference>
<evidence type="ECO:0000259" key="6">
    <source>
        <dbReference type="SMART" id="SM00859"/>
    </source>
</evidence>
<dbReference type="GO" id="GO:0005737">
    <property type="term" value="C:cytoplasm"/>
    <property type="evidence" value="ECO:0007669"/>
    <property type="project" value="UniProtKB-SubCell"/>
</dbReference>
<proteinExistence type="inferred from homology"/>